<feature type="signal peptide" evidence="1">
    <location>
        <begin position="1"/>
        <end position="31"/>
    </location>
</feature>
<dbReference type="AlphaFoldDB" id="A0A0C9R3X2"/>
<proteinExistence type="evidence at transcript level"/>
<organism evidence="2">
    <name type="scientific">Amblyomma americanum</name>
    <name type="common">Lone star tick</name>
    <dbReference type="NCBI Taxonomy" id="6943"/>
    <lineage>
        <taxon>Eukaryota</taxon>
        <taxon>Metazoa</taxon>
        <taxon>Ecdysozoa</taxon>
        <taxon>Arthropoda</taxon>
        <taxon>Chelicerata</taxon>
        <taxon>Arachnida</taxon>
        <taxon>Acari</taxon>
        <taxon>Parasitiformes</taxon>
        <taxon>Ixodida</taxon>
        <taxon>Ixodoidea</taxon>
        <taxon>Ixodidae</taxon>
        <taxon>Amblyomminae</taxon>
        <taxon>Amblyomma</taxon>
    </lineage>
</organism>
<reference evidence="2" key="1">
    <citation type="journal article" date="2015" name="PLoS ONE">
        <title>An Insight into the Sialome of the Lone Star Tick, Amblyomma americanum, with a Glimpse on Its Time Dependent Gene Expression.</title>
        <authorList>
            <person name="Karim S."/>
            <person name="Ribeiro J.M."/>
        </authorList>
    </citation>
    <scope>NUCLEOTIDE SEQUENCE</scope>
    <source>
        <tissue evidence="2">Salivary gland</tissue>
    </source>
</reference>
<feature type="chain" id="PRO_5002201681" evidence="1">
    <location>
        <begin position="32"/>
        <end position="102"/>
    </location>
</feature>
<protein>
    <submittedName>
        <fullName evidence="2">Putative secreted protein</fullName>
    </submittedName>
</protein>
<sequence>MAMCIFCDNKMTCVAFLSLLLFTFVVEVVGPMDPFYPHLHCVRRCNPLLRGMDCPVGCLCFPETNRLWSGTCLDPIHPIPPGHGPRLHAHILPHRRRRAVGS</sequence>
<evidence type="ECO:0000313" key="2">
    <source>
        <dbReference type="EMBL" id="JAG91675.1"/>
    </source>
</evidence>
<dbReference type="EMBL" id="GBZX01001065">
    <property type="protein sequence ID" value="JAG91675.1"/>
    <property type="molecule type" value="mRNA"/>
</dbReference>
<accession>A0A0C9R3X2</accession>
<evidence type="ECO:0000256" key="1">
    <source>
        <dbReference type="SAM" id="SignalP"/>
    </source>
</evidence>
<keyword evidence="1" id="KW-0732">Signal</keyword>
<name>A0A0C9R3X2_AMBAM</name>